<keyword evidence="6" id="KW-1185">Reference proteome</keyword>
<keyword evidence="1" id="KW-0805">Transcription regulation</keyword>
<dbReference type="OrthoDB" id="9784718at2"/>
<accession>A0A0H5RJ40</accession>
<evidence type="ECO:0000256" key="1">
    <source>
        <dbReference type="ARBA" id="ARBA00023015"/>
    </source>
</evidence>
<dbReference type="GO" id="GO:0003677">
    <property type="term" value="F:DNA binding"/>
    <property type="evidence" value="ECO:0007669"/>
    <property type="project" value="UniProtKB-KW"/>
</dbReference>
<evidence type="ECO:0000313" key="5">
    <source>
        <dbReference type="EMBL" id="CRZ14023.1"/>
    </source>
</evidence>
<dbReference type="Pfam" id="PF07729">
    <property type="entry name" value="FCD"/>
    <property type="match status" value="1"/>
</dbReference>
<dbReference type="Pfam" id="PF00392">
    <property type="entry name" value="GntR"/>
    <property type="match status" value="1"/>
</dbReference>
<dbReference type="STRING" id="146018.BN2156_00870"/>
<dbReference type="Gene3D" id="1.10.10.10">
    <property type="entry name" value="Winged helix-like DNA-binding domain superfamily/Winged helix DNA-binding domain"/>
    <property type="match status" value="1"/>
</dbReference>
<protein>
    <submittedName>
        <fullName evidence="5">GntR family transcriptional regulator</fullName>
    </submittedName>
</protein>
<dbReference type="InterPro" id="IPR036390">
    <property type="entry name" value="WH_DNA-bd_sf"/>
</dbReference>
<dbReference type="RefSeq" id="WP_090510599.1">
    <property type="nucleotide sequence ID" value="NZ_CWKH01000001.1"/>
</dbReference>
<dbReference type="CDD" id="cd07377">
    <property type="entry name" value="WHTH_GntR"/>
    <property type="match status" value="1"/>
</dbReference>
<dbReference type="PROSITE" id="PS50949">
    <property type="entry name" value="HTH_GNTR"/>
    <property type="match status" value="1"/>
</dbReference>
<name>A0A0H5RJ40_9MYCO</name>
<dbReference type="PANTHER" id="PTHR43537:SF5">
    <property type="entry name" value="UXU OPERON TRANSCRIPTIONAL REGULATOR"/>
    <property type="match status" value="1"/>
</dbReference>
<evidence type="ECO:0000256" key="3">
    <source>
        <dbReference type="ARBA" id="ARBA00023163"/>
    </source>
</evidence>
<gene>
    <name evidence="5" type="ORF">BN2156_00870</name>
</gene>
<keyword evidence="3" id="KW-0804">Transcription</keyword>
<dbReference type="PANTHER" id="PTHR43537">
    <property type="entry name" value="TRANSCRIPTIONAL REGULATOR, GNTR FAMILY"/>
    <property type="match status" value="1"/>
</dbReference>
<dbReference type="InterPro" id="IPR000524">
    <property type="entry name" value="Tscrpt_reg_HTH_GntR"/>
</dbReference>
<dbReference type="SUPFAM" id="SSF46785">
    <property type="entry name" value="Winged helix' DNA-binding domain"/>
    <property type="match status" value="1"/>
</dbReference>
<dbReference type="PRINTS" id="PR00035">
    <property type="entry name" value="HTHGNTR"/>
</dbReference>
<dbReference type="InterPro" id="IPR001034">
    <property type="entry name" value="DeoR_HTH"/>
</dbReference>
<feature type="domain" description="HTH gntR-type" evidence="4">
    <location>
        <begin position="23"/>
        <end position="93"/>
    </location>
</feature>
<dbReference type="InterPro" id="IPR011711">
    <property type="entry name" value="GntR_C"/>
</dbReference>
<evidence type="ECO:0000313" key="6">
    <source>
        <dbReference type="Proteomes" id="UP000199147"/>
    </source>
</evidence>
<dbReference type="SMART" id="SM00895">
    <property type="entry name" value="FCD"/>
    <property type="match status" value="1"/>
</dbReference>
<dbReference type="GO" id="GO:0003700">
    <property type="term" value="F:DNA-binding transcription factor activity"/>
    <property type="evidence" value="ECO:0007669"/>
    <property type="project" value="InterPro"/>
</dbReference>
<dbReference type="EMBL" id="CWKH01000001">
    <property type="protein sequence ID" value="CRZ14023.1"/>
    <property type="molecule type" value="Genomic_DNA"/>
</dbReference>
<dbReference type="Proteomes" id="UP000199147">
    <property type="component" value="Unassembled WGS sequence"/>
</dbReference>
<dbReference type="AlphaFoldDB" id="A0A0H5RJ40"/>
<dbReference type="InterPro" id="IPR036388">
    <property type="entry name" value="WH-like_DNA-bd_sf"/>
</dbReference>
<reference evidence="6" key="1">
    <citation type="submission" date="2015-07" db="EMBL/GenBank/DDBJ databases">
        <authorList>
            <person name="Urmite Genomes"/>
        </authorList>
    </citation>
    <scope>NUCLEOTIDE SEQUENCE [LARGE SCALE GENOMIC DNA]</scope>
    <source>
        <strain evidence="6">type strain: ATCC 49404</strain>
    </source>
</reference>
<evidence type="ECO:0000259" key="4">
    <source>
        <dbReference type="PROSITE" id="PS50949"/>
    </source>
</evidence>
<organism evidence="5 6">
    <name type="scientific">Mycolicibacterium neworleansense</name>
    <dbReference type="NCBI Taxonomy" id="146018"/>
    <lineage>
        <taxon>Bacteria</taxon>
        <taxon>Bacillati</taxon>
        <taxon>Actinomycetota</taxon>
        <taxon>Actinomycetes</taxon>
        <taxon>Mycobacteriales</taxon>
        <taxon>Mycobacteriaceae</taxon>
        <taxon>Mycolicibacterium</taxon>
    </lineage>
</organism>
<keyword evidence="2" id="KW-0238">DNA-binding</keyword>
<sequence length="253" mass="27061">MTLQVGDAHPALSAPAVAGITRLSAADTVRARLELAIELGLMKGGERLPAEPDIAEALDVSVATVRRALQSMADEGLLVRRRGRAGGTFVARSGVRVTPGTDHASAAFRADAAEVRRLIDLRALAEDALSAAAAHAATDEELDALTAIVAEAAATTDWAGFRSADQRFHESVAAASGLDWAVHTYCDVLHGLYRYFIPYPIDYLHQSNREHAQLVEALRRRDSRAAAEIARNHVLSLHQTMYVGLPQPGNGSD</sequence>
<proteinExistence type="predicted"/>
<dbReference type="PRINTS" id="PR00037">
    <property type="entry name" value="HTHLACR"/>
</dbReference>
<dbReference type="SMART" id="SM00345">
    <property type="entry name" value="HTH_GNTR"/>
    <property type="match status" value="1"/>
</dbReference>
<dbReference type="Gene3D" id="1.20.120.530">
    <property type="entry name" value="GntR ligand-binding domain-like"/>
    <property type="match status" value="1"/>
</dbReference>
<dbReference type="InterPro" id="IPR008920">
    <property type="entry name" value="TF_FadR/GntR_C"/>
</dbReference>
<evidence type="ECO:0000256" key="2">
    <source>
        <dbReference type="ARBA" id="ARBA00023125"/>
    </source>
</evidence>
<dbReference type="SUPFAM" id="SSF48008">
    <property type="entry name" value="GntR ligand-binding domain-like"/>
    <property type="match status" value="1"/>
</dbReference>